<comment type="caution">
    <text evidence="8">The sequence shown here is derived from an EMBL/GenBank/DDBJ whole genome shotgun (WGS) entry which is preliminary data.</text>
</comment>
<proteinExistence type="predicted"/>
<dbReference type="SUPFAM" id="SSF63829">
    <property type="entry name" value="Calcium-dependent phosphotriesterase"/>
    <property type="match status" value="2"/>
</dbReference>
<name>A0A0L8AC27_9GAMM</name>
<keyword evidence="1" id="KW-0808">Transferase</keyword>
<dbReference type="Proteomes" id="UP000036890">
    <property type="component" value="Unassembled WGS sequence"/>
</dbReference>
<sequence>MRTMRGRPFPFLRRLPALLTCLLLMTALPALAVQRPALSSGLPGYEHTAWRVGQGAPGDIWDIAQDRDGLLWLATGSGLYRFDGRRFERQAPPPGSSFPSTNMVTLAVGRDDAMWIGYFQAGISQLARGQLHNYGRQQGVPVGVVPHFSQDREGRLWAAINGGLRWFDGRRWQPPPASTGLPEHRVQWVSHDSRGTFWVLADLKIWMRGPHQAAFIDTGIAVSQMATLVENPQGEVWLADRVRGASPLANAHGLLTGPEREARRLPDLVAARMQFTTDGALWATMSPHGGVARVTFDGTRAVRMERFDSPHGLTATSAVPIIADREGNLWVGTNLGLNRFRARSVHTLAVGPSDPYRSLVRTTDGRVYGYGEDLKPYDLRRSLLEGSAAQLQAAARQAPAPIWQFDWVNLARTVEGRTTLIPLPAPFTGQPLHALLFPDETQAWVCTGERGVLHYRDEQWQRASRLPEQACSSLALDAHGQLLLGYADGRVRRMGTTAIDAFGAAQGLSVGPVTALLQHQDLLLVAGEAGLAARIGEGPFVAVRTDMAGVLEGITGMVADAGGHLWLNGSRGLVRLESSLLRRAMQAGQQVTPRLFDAVDGMPGIALQSGPIATATLADDGLLWLATNQGLAWLDTKRSHVNTLAPSVRIGDVLYGSEQQPLRDGLRLPAGTSQLQIDYVALSLARPERNRYRYRLSGVDDGWQDAGSSTRAYYTNLAPGSYRFDVEAANEDGIWSTVPASRSFRIAPTFIQTVWFKLLCVAAVLALLVLAVRIRSGQLAALFRARLQERNGERERIARDLHDTLLQGSQGLILRLHAISQSAQTPEAVRGQLESAMQLAERNLAEGRERVNALRDGPFAGRDLASALADVHAEYAGHGTNPLRLTVEGATPPLQADAAEEVFLIGREAIRNALRHANASAIEVELSYGTRCFLLHVRDDGVGIADENAGHGHWGLQGMRERAQRLGAELQLWTRAGLGTEVALAVPARRLYHRRPSRWRWPWSKANHD</sequence>
<dbReference type="InterPro" id="IPR003594">
    <property type="entry name" value="HATPase_dom"/>
</dbReference>
<keyword evidence="6" id="KW-0732">Signal</keyword>
<dbReference type="GO" id="GO:0016020">
    <property type="term" value="C:membrane"/>
    <property type="evidence" value="ECO:0007669"/>
    <property type="project" value="InterPro"/>
</dbReference>
<dbReference type="Pfam" id="PF07495">
    <property type="entry name" value="Y_Y_Y"/>
    <property type="match status" value="1"/>
</dbReference>
<dbReference type="Pfam" id="PF07494">
    <property type="entry name" value="Reg_prop"/>
    <property type="match status" value="1"/>
</dbReference>
<dbReference type="OrthoDB" id="176203at2"/>
<dbReference type="AlphaFoldDB" id="A0A0L8AC27"/>
<dbReference type="Gene3D" id="3.30.565.10">
    <property type="entry name" value="Histidine kinase-like ATPase, C-terminal domain"/>
    <property type="match status" value="1"/>
</dbReference>
<feature type="coiled-coil region" evidence="4">
    <location>
        <begin position="830"/>
        <end position="857"/>
    </location>
</feature>
<dbReference type="GO" id="GO:0046983">
    <property type="term" value="F:protein dimerization activity"/>
    <property type="evidence" value="ECO:0007669"/>
    <property type="project" value="InterPro"/>
</dbReference>
<dbReference type="InterPro" id="IPR050482">
    <property type="entry name" value="Sensor_HK_TwoCompSys"/>
</dbReference>
<dbReference type="Pfam" id="PF07730">
    <property type="entry name" value="HisKA_3"/>
    <property type="match status" value="1"/>
</dbReference>
<dbReference type="PANTHER" id="PTHR24421:SF62">
    <property type="entry name" value="SENSORY TRANSDUCTION HISTIDINE KINASE"/>
    <property type="match status" value="1"/>
</dbReference>
<dbReference type="InterPro" id="IPR015943">
    <property type="entry name" value="WD40/YVTN_repeat-like_dom_sf"/>
</dbReference>
<dbReference type="Gene3D" id="2.130.10.10">
    <property type="entry name" value="YVTN repeat-like/Quinoprotein amine dehydrogenase"/>
    <property type="match status" value="3"/>
</dbReference>
<dbReference type="EMBL" id="AJLO02000015">
    <property type="protein sequence ID" value="KOE99927.1"/>
    <property type="molecule type" value="Genomic_DNA"/>
</dbReference>
<keyword evidence="5" id="KW-0812">Transmembrane</keyword>
<keyword evidence="5" id="KW-1133">Transmembrane helix</keyword>
<keyword evidence="3" id="KW-0902">Two-component regulatory system</keyword>
<dbReference type="InterPro" id="IPR011123">
    <property type="entry name" value="Y_Y_Y"/>
</dbReference>
<keyword evidence="5" id="KW-0472">Membrane</keyword>
<dbReference type="GO" id="GO:0000155">
    <property type="term" value="F:phosphorelay sensor kinase activity"/>
    <property type="evidence" value="ECO:0007669"/>
    <property type="project" value="InterPro"/>
</dbReference>
<evidence type="ECO:0000313" key="9">
    <source>
        <dbReference type="Proteomes" id="UP000036890"/>
    </source>
</evidence>
<evidence type="ECO:0000256" key="5">
    <source>
        <dbReference type="SAM" id="Phobius"/>
    </source>
</evidence>
<dbReference type="Gene3D" id="2.60.40.10">
    <property type="entry name" value="Immunoglobulins"/>
    <property type="match status" value="1"/>
</dbReference>
<keyword evidence="2 8" id="KW-0418">Kinase</keyword>
<organism evidence="8 9">
    <name type="scientific">Stenotrophomonas geniculata N1</name>
    <dbReference type="NCBI Taxonomy" id="1167641"/>
    <lineage>
        <taxon>Bacteria</taxon>
        <taxon>Pseudomonadati</taxon>
        <taxon>Pseudomonadota</taxon>
        <taxon>Gammaproteobacteria</taxon>
        <taxon>Lysobacterales</taxon>
        <taxon>Lysobacteraceae</taxon>
        <taxon>Stenotrophomonas</taxon>
    </lineage>
</organism>
<accession>A0A0L8AC27</accession>
<dbReference type="InterPro" id="IPR013783">
    <property type="entry name" value="Ig-like_fold"/>
</dbReference>
<keyword evidence="4" id="KW-0175">Coiled coil</keyword>
<evidence type="ECO:0000259" key="7">
    <source>
        <dbReference type="SMART" id="SM00387"/>
    </source>
</evidence>
<feature type="transmembrane region" description="Helical" evidence="5">
    <location>
        <begin position="754"/>
        <end position="774"/>
    </location>
</feature>
<feature type="chain" id="PRO_5005579755" evidence="6">
    <location>
        <begin position="33"/>
        <end position="1009"/>
    </location>
</feature>
<feature type="signal peptide" evidence="6">
    <location>
        <begin position="1"/>
        <end position="32"/>
    </location>
</feature>
<evidence type="ECO:0000256" key="3">
    <source>
        <dbReference type="ARBA" id="ARBA00023012"/>
    </source>
</evidence>
<evidence type="ECO:0000313" key="8">
    <source>
        <dbReference type="EMBL" id="KOE99927.1"/>
    </source>
</evidence>
<protein>
    <submittedName>
        <fullName evidence="8">Histidine kinase</fullName>
    </submittedName>
</protein>
<evidence type="ECO:0000256" key="1">
    <source>
        <dbReference type="ARBA" id="ARBA00022679"/>
    </source>
</evidence>
<evidence type="ECO:0000256" key="6">
    <source>
        <dbReference type="SAM" id="SignalP"/>
    </source>
</evidence>
<dbReference type="InterPro" id="IPR011110">
    <property type="entry name" value="Reg_prop"/>
</dbReference>
<dbReference type="Gene3D" id="1.20.5.1930">
    <property type="match status" value="1"/>
</dbReference>
<dbReference type="RefSeq" id="WP_029379989.1">
    <property type="nucleotide sequence ID" value="NZ_AJLO02000015.1"/>
</dbReference>
<feature type="domain" description="Histidine kinase/HSP90-like ATPase" evidence="7">
    <location>
        <begin position="897"/>
        <end position="990"/>
    </location>
</feature>
<gene>
    <name evidence="8" type="ORF">W7K_06185</name>
</gene>
<evidence type="ECO:0000256" key="4">
    <source>
        <dbReference type="SAM" id="Coils"/>
    </source>
</evidence>
<dbReference type="SMART" id="SM00387">
    <property type="entry name" value="HATPase_c"/>
    <property type="match status" value="1"/>
</dbReference>
<dbReference type="CDD" id="cd16917">
    <property type="entry name" value="HATPase_UhpB-NarQ-NarX-like"/>
    <property type="match status" value="1"/>
</dbReference>
<dbReference type="SUPFAM" id="SSF55874">
    <property type="entry name" value="ATPase domain of HSP90 chaperone/DNA topoisomerase II/histidine kinase"/>
    <property type="match status" value="1"/>
</dbReference>
<dbReference type="InterPro" id="IPR036890">
    <property type="entry name" value="HATPase_C_sf"/>
</dbReference>
<dbReference type="PANTHER" id="PTHR24421">
    <property type="entry name" value="NITRATE/NITRITE SENSOR PROTEIN NARX-RELATED"/>
    <property type="match status" value="1"/>
</dbReference>
<reference evidence="8 9" key="1">
    <citation type="journal article" date="2012" name="J. Bacteriol.">
        <title>Genome sequence of a novel nicotine-degrading strain, Pseudomonas geniculata N1.</title>
        <authorList>
            <person name="Tang H."/>
            <person name="Yu H."/>
            <person name="Tai C."/>
            <person name="Huang K."/>
            <person name="Liu Y."/>
            <person name="Wang L."/>
            <person name="Yao Y."/>
            <person name="Wu G."/>
            <person name="Xu P."/>
        </authorList>
    </citation>
    <scope>NUCLEOTIDE SEQUENCE [LARGE SCALE GENOMIC DNA]</scope>
    <source>
        <strain evidence="8 9">N1</strain>
    </source>
</reference>
<dbReference type="Pfam" id="PF02518">
    <property type="entry name" value="HATPase_c"/>
    <property type="match status" value="1"/>
</dbReference>
<evidence type="ECO:0000256" key="2">
    <source>
        <dbReference type="ARBA" id="ARBA00022777"/>
    </source>
</evidence>
<dbReference type="InterPro" id="IPR011712">
    <property type="entry name" value="Sig_transdc_His_kin_sub3_dim/P"/>
</dbReference>